<dbReference type="KEGG" id="sdyn:Mal52_28020"/>
<dbReference type="AlphaFoldDB" id="A0A517ZPC0"/>
<reference evidence="1 2" key="1">
    <citation type="submission" date="2019-02" db="EMBL/GenBank/DDBJ databases">
        <title>Deep-cultivation of Planctomycetes and their phenomic and genomic characterization uncovers novel biology.</title>
        <authorList>
            <person name="Wiegand S."/>
            <person name="Jogler M."/>
            <person name="Boedeker C."/>
            <person name="Pinto D."/>
            <person name="Vollmers J."/>
            <person name="Rivas-Marin E."/>
            <person name="Kohn T."/>
            <person name="Peeters S.H."/>
            <person name="Heuer A."/>
            <person name="Rast P."/>
            <person name="Oberbeckmann S."/>
            <person name="Bunk B."/>
            <person name="Jeske O."/>
            <person name="Meyerdierks A."/>
            <person name="Storesund J.E."/>
            <person name="Kallscheuer N."/>
            <person name="Luecker S."/>
            <person name="Lage O.M."/>
            <person name="Pohl T."/>
            <person name="Merkel B.J."/>
            <person name="Hornburger P."/>
            <person name="Mueller R.-W."/>
            <person name="Bruemmer F."/>
            <person name="Labrenz M."/>
            <person name="Spormann A.M."/>
            <person name="Op den Camp H."/>
            <person name="Overmann J."/>
            <person name="Amann R."/>
            <person name="Jetten M.S.M."/>
            <person name="Mascher T."/>
            <person name="Medema M.H."/>
            <person name="Devos D.P."/>
            <person name="Kaster A.-K."/>
            <person name="Ovreas L."/>
            <person name="Rohde M."/>
            <person name="Galperin M.Y."/>
            <person name="Jogler C."/>
        </authorList>
    </citation>
    <scope>NUCLEOTIDE SEQUENCE [LARGE SCALE GENOMIC DNA]</scope>
    <source>
        <strain evidence="1 2">Mal52</strain>
    </source>
</reference>
<evidence type="ECO:0000313" key="1">
    <source>
        <dbReference type="EMBL" id="QDU44323.1"/>
    </source>
</evidence>
<evidence type="ECO:0000313" key="2">
    <source>
        <dbReference type="Proteomes" id="UP000319383"/>
    </source>
</evidence>
<proteinExistence type="predicted"/>
<protein>
    <submittedName>
        <fullName evidence="1">Uncharacterized protein</fullName>
    </submittedName>
</protein>
<sequence length="54" mass="5978">MYLSSEPAPRTDLHESDAPFRVDDATLAQRSMLICIQLGLQLTRSTNVGNEEVS</sequence>
<dbReference type="EMBL" id="CP036276">
    <property type="protein sequence ID" value="QDU44323.1"/>
    <property type="molecule type" value="Genomic_DNA"/>
</dbReference>
<organism evidence="1 2">
    <name type="scientific">Symmachiella dynata</name>
    <dbReference type="NCBI Taxonomy" id="2527995"/>
    <lineage>
        <taxon>Bacteria</taxon>
        <taxon>Pseudomonadati</taxon>
        <taxon>Planctomycetota</taxon>
        <taxon>Planctomycetia</taxon>
        <taxon>Planctomycetales</taxon>
        <taxon>Planctomycetaceae</taxon>
        <taxon>Symmachiella</taxon>
    </lineage>
</organism>
<accession>A0A517ZPC0</accession>
<dbReference type="Proteomes" id="UP000319383">
    <property type="component" value="Chromosome"/>
</dbReference>
<gene>
    <name evidence="1" type="ORF">Mal52_28020</name>
</gene>
<name>A0A517ZPC0_9PLAN</name>
<keyword evidence="2" id="KW-1185">Reference proteome</keyword>